<dbReference type="EMBL" id="HG696711">
    <property type="protein sequence ID" value="CDI87086.1"/>
    <property type="molecule type" value="Genomic_DNA"/>
</dbReference>
<gene>
    <name evidence="7" type="ORF">EPH_0004580</name>
</gene>
<dbReference type="Gene3D" id="2.130.10.10">
    <property type="entry name" value="YVTN repeat-like/Quinoprotein amine dehydrogenase"/>
    <property type="match status" value="3"/>
</dbReference>
<dbReference type="GO" id="GO:0000209">
    <property type="term" value="P:protein polyubiquitination"/>
    <property type="evidence" value="ECO:0007669"/>
    <property type="project" value="TreeGrafter"/>
</dbReference>
<keyword evidence="1 5" id="KW-0853">WD repeat</keyword>
<dbReference type="InterPro" id="IPR015943">
    <property type="entry name" value="WD40/YVTN_repeat-like_dom_sf"/>
</dbReference>
<dbReference type="PROSITE" id="PS50294">
    <property type="entry name" value="WD_REPEATS_REGION"/>
    <property type="match status" value="3"/>
</dbReference>
<dbReference type="Proteomes" id="UP000018201">
    <property type="component" value="Unassembled WGS sequence"/>
</dbReference>
<dbReference type="PANTHER" id="PTHR46202:SF1">
    <property type="entry name" value="DNA EXCISION REPAIR PROTEIN ERCC-8"/>
    <property type="match status" value="1"/>
</dbReference>
<dbReference type="GO" id="GO:0006283">
    <property type="term" value="P:transcription-coupled nucleotide-excision repair"/>
    <property type="evidence" value="ECO:0007669"/>
    <property type="project" value="InterPro"/>
</dbReference>
<dbReference type="InterPro" id="IPR001680">
    <property type="entry name" value="WD40_rpt"/>
</dbReference>
<dbReference type="GO" id="GO:0043161">
    <property type="term" value="P:proteasome-mediated ubiquitin-dependent protein catabolic process"/>
    <property type="evidence" value="ECO:0007669"/>
    <property type="project" value="TreeGrafter"/>
</dbReference>
<dbReference type="PRINTS" id="PR00320">
    <property type="entry name" value="GPROTEINBRPT"/>
</dbReference>
<evidence type="ECO:0000313" key="7">
    <source>
        <dbReference type="EMBL" id="CDI87086.1"/>
    </source>
</evidence>
<keyword evidence="8" id="KW-1185">Reference proteome</keyword>
<reference evidence="7" key="2">
    <citation type="submission" date="2013-10" db="EMBL/GenBank/DDBJ databases">
        <authorList>
            <person name="Aslett M."/>
        </authorList>
    </citation>
    <scope>NUCLEOTIDE SEQUENCE [LARGE SCALE GENOMIC DNA]</scope>
    <source>
        <strain evidence="7">Houghton</strain>
    </source>
</reference>
<dbReference type="AlphaFoldDB" id="U6H3E5"/>
<evidence type="ECO:0000256" key="3">
    <source>
        <dbReference type="ARBA" id="ARBA00022763"/>
    </source>
</evidence>
<organism evidence="7 8">
    <name type="scientific">Eimeria praecox</name>
    <dbReference type="NCBI Taxonomy" id="51316"/>
    <lineage>
        <taxon>Eukaryota</taxon>
        <taxon>Sar</taxon>
        <taxon>Alveolata</taxon>
        <taxon>Apicomplexa</taxon>
        <taxon>Conoidasida</taxon>
        <taxon>Coccidia</taxon>
        <taxon>Eucoccidiorida</taxon>
        <taxon>Eimeriorina</taxon>
        <taxon>Eimeriidae</taxon>
        <taxon>Eimeria</taxon>
    </lineage>
</organism>
<proteinExistence type="predicted"/>
<evidence type="ECO:0000256" key="1">
    <source>
        <dbReference type="ARBA" id="ARBA00022574"/>
    </source>
</evidence>
<feature type="repeat" description="WD" evidence="5">
    <location>
        <begin position="721"/>
        <end position="753"/>
    </location>
</feature>
<feature type="repeat" description="WD" evidence="5">
    <location>
        <begin position="121"/>
        <end position="154"/>
    </location>
</feature>
<dbReference type="SMART" id="SM00320">
    <property type="entry name" value="WD40"/>
    <property type="match status" value="6"/>
</dbReference>
<reference evidence="7" key="1">
    <citation type="submission" date="2013-10" db="EMBL/GenBank/DDBJ databases">
        <title>Genomic analysis of the causative agents of coccidiosis in chickens.</title>
        <authorList>
            <person name="Reid A.J."/>
            <person name="Blake D."/>
            <person name="Billington K."/>
            <person name="Browne H."/>
            <person name="Dunn M."/>
            <person name="Hung S."/>
            <person name="Kawahara F."/>
            <person name="Miranda-Saavedra D."/>
            <person name="Mourier T."/>
            <person name="Nagra H."/>
            <person name="Otto T.D."/>
            <person name="Rawlings N."/>
            <person name="Sanchez A."/>
            <person name="Sanders M."/>
            <person name="Subramaniam C."/>
            <person name="Tay Y."/>
            <person name="Dear P."/>
            <person name="Doerig C."/>
            <person name="Gruber A."/>
            <person name="Parkinson J."/>
            <person name="Shirley M."/>
            <person name="Wan K.L."/>
            <person name="Berriman M."/>
            <person name="Tomley F."/>
            <person name="Pain A."/>
        </authorList>
    </citation>
    <scope>NUCLEOTIDE SEQUENCE [LARGE SCALE GENOMIC DNA]</scope>
    <source>
        <strain evidence="7">Houghton</strain>
    </source>
</reference>
<dbReference type="PROSITE" id="PS50082">
    <property type="entry name" value="WD_REPEATS_2"/>
    <property type="match status" value="3"/>
</dbReference>
<feature type="region of interest" description="Disordered" evidence="6">
    <location>
        <begin position="778"/>
        <end position="801"/>
    </location>
</feature>
<dbReference type="GO" id="GO:0031464">
    <property type="term" value="C:Cul4A-RING E3 ubiquitin ligase complex"/>
    <property type="evidence" value="ECO:0007669"/>
    <property type="project" value="TreeGrafter"/>
</dbReference>
<feature type="region of interest" description="Disordered" evidence="6">
    <location>
        <begin position="528"/>
        <end position="547"/>
    </location>
</feature>
<dbReference type="InterPro" id="IPR036322">
    <property type="entry name" value="WD40_repeat_dom_sf"/>
</dbReference>
<dbReference type="SUPFAM" id="SSF50978">
    <property type="entry name" value="WD40 repeat-like"/>
    <property type="match status" value="2"/>
</dbReference>
<evidence type="ECO:0000313" key="8">
    <source>
        <dbReference type="Proteomes" id="UP000018201"/>
    </source>
</evidence>
<dbReference type="GO" id="GO:0000109">
    <property type="term" value="C:nucleotide-excision repair complex"/>
    <property type="evidence" value="ECO:0007669"/>
    <property type="project" value="TreeGrafter"/>
</dbReference>
<evidence type="ECO:0000256" key="4">
    <source>
        <dbReference type="ARBA" id="ARBA00023204"/>
    </source>
</evidence>
<keyword evidence="2" id="KW-0677">Repeat</keyword>
<dbReference type="VEuPathDB" id="ToxoDB:EPH_0004580"/>
<protein>
    <submittedName>
        <fullName evidence="7">WD domain, G-beta repeat-containing protein, putative</fullName>
    </submittedName>
</protein>
<keyword evidence="3" id="KW-0227">DNA damage</keyword>
<accession>U6H3E5</accession>
<keyword evidence="4" id="KW-0234">DNA repair</keyword>
<feature type="repeat" description="WD" evidence="5">
    <location>
        <begin position="232"/>
        <end position="274"/>
    </location>
</feature>
<name>U6H3E5_9EIME</name>
<dbReference type="Pfam" id="PF00400">
    <property type="entry name" value="WD40"/>
    <property type="match status" value="4"/>
</dbReference>
<dbReference type="InterPro" id="IPR020472">
    <property type="entry name" value="WD40_PAC1"/>
</dbReference>
<evidence type="ECO:0000256" key="2">
    <source>
        <dbReference type="ARBA" id="ARBA00022737"/>
    </source>
</evidence>
<dbReference type="OrthoDB" id="538223at2759"/>
<evidence type="ECO:0000256" key="5">
    <source>
        <dbReference type="PROSITE-ProRule" id="PRU00221"/>
    </source>
</evidence>
<dbReference type="InterPro" id="IPR042238">
    <property type="entry name" value="Rad28/ERCC8/Ckn1/ATCSA-1"/>
</dbReference>
<sequence length="904" mass="96066">MQTSKKETAVSGHLELSFGSAGGQDEAFDGRYLLSSSRDGSIALYDLEADAAWNLNGGFGPEPKVYPIGYVQRRPDRPPKRNLLPLHFQPAAGRGVARGCSAWNGAGNTSASSEAGSVRVQAGHSRTVTSVEFMPGDNGLFVSTGLDKLLKIWDTQAWDCVLDIHVESPILCCAFDRVGFQSKTAFSTKGISRTGSVGQSVDSPAHLALATGCQDGAIRIFDVRCGAAQQTLPGHGGAVLSVTWDPVLPCQLFSGSSDKSIRKWDIRRNDACFMVFDKSKPDLDFFLYGMEIAFSPFCLIEENWACATSVAGKRCSQSAAFRQLLYTSDAVGGRCSPTRTLPYGTLENPPCMRRGGTTLKGQGATLDVVAKAAADAAFEHDPLFSLPNSSPMSSAFPLVTSEARPIRTPHLQIPNQSKKRIRNLAGAKMNLGHGVKRTRLEEPAQRQCPPPSSKIARLAGSLSGQQLDSFGTKQARGAIISTAVLERGDCGFPALSSVGKIGDIPCDEALNNSDGVQEHILQASGGVSNRKPKRRLRSATPAPSPKCRLAGSVPTIRVPSENISFPAHTQILQDPADGTTVQKSLDQGGEAGRTRWAVCQSPTAGREHDSGNGAHESTREARQTVCNPVYHAASLHSERNKHDFSGAAGICKSSNSTSASVASRQLLCGLGISRKSSSALREPAEGLLGNADDRWIDSKSFLHSSGGSASTDQRQSVWREISAHDGAVTCLVPSPDGTYLVSSGSDGRIRLWNALSGSHCFVHMILNIPSNSALTSVQEPRRSRTSAIPAGPEKSKTLTSNRSASMWGVQAAMSKSGEYLLHGMGRVLCTFDIMSGAELHITAPGHRDDIVCVAWNDEKNEAYSGALDGSILICDAISGYTSEDAEDADGEEVPVVNVSPLGSL</sequence>
<evidence type="ECO:0000256" key="6">
    <source>
        <dbReference type="SAM" id="MobiDB-lite"/>
    </source>
</evidence>
<dbReference type="PANTHER" id="PTHR46202">
    <property type="entry name" value="DNA EXCISION REPAIR PROTEIN ERCC-8"/>
    <property type="match status" value="1"/>
</dbReference>